<organism evidence="3 4">
    <name type="scientific">Bacillus infantis NRRL B-14911</name>
    <dbReference type="NCBI Taxonomy" id="1367477"/>
    <lineage>
        <taxon>Bacteria</taxon>
        <taxon>Bacillati</taxon>
        <taxon>Bacillota</taxon>
        <taxon>Bacilli</taxon>
        <taxon>Bacillales</taxon>
        <taxon>Bacillaceae</taxon>
        <taxon>Bacillus</taxon>
    </lineage>
</organism>
<keyword evidence="1" id="KW-1133">Transmembrane helix</keyword>
<dbReference type="Pfam" id="PF04471">
    <property type="entry name" value="Mrr_cat"/>
    <property type="match status" value="1"/>
</dbReference>
<evidence type="ECO:0000313" key="3">
    <source>
        <dbReference type="EMBL" id="AGX02781.1"/>
    </source>
</evidence>
<feature type="transmembrane region" description="Helical" evidence="1">
    <location>
        <begin position="24"/>
        <end position="46"/>
    </location>
</feature>
<keyword evidence="4" id="KW-1185">Reference proteome</keyword>
<dbReference type="InterPro" id="IPR052906">
    <property type="entry name" value="Type_IV_Methyl-Rstrct_Enzyme"/>
</dbReference>
<dbReference type="InterPro" id="IPR007560">
    <property type="entry name" value="Restrct_endonuc_IV_Mrr"/>
</dbReference>
<dbReference type="PANTHER" id="PTHR30015">
    <property type="entry name" value="MRR RESTRICTION SYSTEM PROTEIN"/>
    <property type="match status" value="1"/>
</dbReference>
<dbReference type="InterPro" id="IPR011335">
    <property type="entry name" value="Restrct_endonuc-II-like"/>
</dbReference>
<dbReference type="RefSeq" id="WP_022543404.1">
    <property type="nucleotide sequence ID" value="NC_022524.1"/>
</dbReference>
<dbReference type="PANTHER" id="PTHR30015:SF6">
    <property type="entry name" value="SLL1429 PROTEIN"/>
    <property type="match status" value="1"/>
</dbReference>
<dbReference type="SUPFAM" id="SSF52980">
    <property type="entry name" value="Restriction endonuclease-like"/>
    <property type="match status" value="1"/>
</dbReference>
<dbReference type="Gene3D" id="3.40.1350.10">
    <property type="match status" value="1"/>
</dbReference>
<dbReference type="EMBL" id="CP006643">
    <property type="protein sequence ID" value="AGX02781.1"/>
    <property type="molecule type" value="Genomic_DNA"/>
</dbReference>
<dbReference type="InterPro" id="IPR011856">
    <property type="entry name" value="tRNA_endonuc-like_dom_sf"/>
</dbReference>
<reference evidence="3 4" key="1">
    <citation type="submission" date="2013-07" db="EMBL/GenBank/DDBJ databases">
        <title>Complete genome sequence of Bacillus infantis NRRL B-14911 that has potential to induce cardiac disease by antigenic mimicry.</title>
        <authorList>
            <person name="Massilamany C."/>
            <person name="Smith T.P.L."/>
            <person name="Loy J.D."/>
            <person name="Barletta R."/>
            <person name="Reddy J."/>
        </authorList>
    </citation>
    <scope>NUCLEOTIDE SEQUENCE [LARGE SCALE GENOMIC DNA]</scope>
    <source>
        <strain evidence="3 4">NRRL B-14911</strain>
    </source>
</reference>
<dbReference type="GO" id="GO:0015666">
    <property type="term" value="F:restriction endodeoxyribonuclease activity"/>
    <property type="evidence" value="ECO:0007669"/>
    <property type="project" value="TreeGrafter"/>
</dbReference>
<evidence type="ECO:0000313" key="4">
    <source>
        <dbReference type="Proteomes" id="UP000017805"/>
    </source>
</evidence>
<keyword evidence="1" id="KW-0472">Membrane</keyword>
<accession>U5L7R2</accession>
<dbReference type="GO" id="GO:0009307">
    <property type="term" value="P:DNA restriction-modification system"/>
    <property type="evidence" value="ECO:0007669"/>
    <property type="project" value="InterPro"/>
</dbReference>
<dbReference type="HOGENOM" id="CLU_101688_1_0_9"/>
<proteinExistence type="predicted"/>
<dbReference type="GO" id="GO:0003677">
    <property type="term" value="F:DNA binding"/>
    <property type="evidence" value="ECO:0007669"/>
    <property type="project" value="InterPro"/>
</dbReference>
<dbReference type="KEGG" id="bif:N288_04120"/>
<sequence>MDGFVSGFEIGLKILWSIISAEPMLTFTLLSFFIGSLVWASVMHFIRQQKIRKSGIMEIDKMKGKEFEAYLQVLFKSLGYTVRMTPTTGDYGADLILTVSDKKIVVQAKRYNKKVGIKAVQEVVSAKNHYNANECWVITNNYFTDPAVRLASSNNVVLKNRDHLMKLMLNMNKGA</sequence>
<name>U5L7R2_9BACI</name>
<evidence type="ECO:0000256" key="1">
    <source>
        <dbReference type="SAM" id="Phobius"/>
    </source>
</evidence>
<dbReference type="AlphaFoldDB" id="U5L7R2"/>
<dbReference type="PATRIC" id="fig|1367477.3.peg.761"/>
<dbReference type="Proteomes" id="UP000017805">
    <property type="component" value="Chromosome"/>
</dbReference>
<gene>
    <name evidence="3" type="ORF">N288_04120</name>
</gene>
<protein>
    <recommendedName>
        <fullName evidence="2">Restriction endonuclease type IV Mrr domain-containing protein</fullName>
    </recommendedName>
</protein>
<feature type="domain" description="Restriction endonuclease type IV Mrr" evidence="2">
    <location>
        <begin position="59"/>
        <end position="168"/>
    </location>
</feature>
<keyword evidence="1" id="KW-0812">Transmembrane</keyword>
<evidence type="ECO:0000259" key="2">
    <source>
        <dbReference type="Pfam" id="PF04471"/>
    </source>
</evidence>